<feature type="domain" description="AB hydrolase-1" evidence="1">
    <location>
        <begin position="28"/>
        <end position="251"/>
    </location>
</feature>
<accession>A0A0N1EZD6</accession>
<evidence type="ECO:0000259" key="1">
    <source>
        <dbReference type="Pfam" id="PF00561"/>
    </source>
</evidence>
<evidence type="ECO:0000313" key="2">
    <source>
        <dbReference type="EMBL" id="KPH75484.1"/>
    </source>
</evidence>
<dbReference type="PANTHER" id="PTHR43433">
    <property type="entry name" value="HYDROLASE, ALPHA/BETA FOLD FAMILY PROTEIN"/>
    <property type="match status" value="1"/>
</dbReference>
<dbReference type="PATRIC" id="fig|1526658.3.peg.863"/>
<dbReference type="SUPFAM" id="SSF53474">
    <property type="entry name" value="alpha/beta-Hydrolases"/>
    <property type="match status" value="1"/>
</dbReference>
<proteinExistence type="predicted"/>
<evidence type="ECO:0000313" key="3">
    <source>
        <dbReference type="Proteomes" id="UP000037822"/>
    </source>
</evidence>
<dbReference type="InterPro" id="IPR000073">
    <property type="entry name" value="AB_hydrolase_1"/>
</dbReference>
<gene>
    <name evidence="2" type="ORF">AE618_24180</name>
</gene>
<keyword evidence="3" id="KW-1185">Reference proteome</keyword>
<reference evidence="2 3" key="1">
    <citation type="submission" date="2015-07" db="EMBL/GenBank/DDBJ databases">
        <title>Whole genome sequencing of Bosea vaviloviae isolated from cave pool.</title>
        <authorList>
            <person name="Tan N.E.H."/>
            <person name="Lee Y.P."/>
            <person name="Gan H.M."/>
            <person name="Barton H."/>
            <person name="Savka M.A."/>
        </authorList>
    </citation>
    <scope>NUCLEOTIDE SEQUENCE [LARGE SCALE GENOMIC DNA]</scope>
    <source>
        <strain evidence="2 3">SD260</strain>
    </source>
</reference>
<protein>
    <submittedName>
        <fullName evidence="2">3-oxoadipate enol-lactonase</fullName>
    </submittedName>
</protein>
<dbReference type="InterPro" id="IPR050471">
    <property type="entry name" value="AB_hydrolase"/>
</dbReference>
<dbReference type="AlphaFoldDB" id="A0A0N1EZD6"/>
<dbReference type="Gene3D" id="3.40.50.1820">
    <property type="entry name" value="alpha/beta hydrolase"/>
    <property type="match status" value="1"/>
</dbReference>
<dbReference type="EMBL" id="LGSZ01000078">
    <property type="protein sequence ID" value="KPH75484.1"/>
    <property type="molecule type" value="Genomic_DNA"/>
</dbReference>
<sequence>MTEKTPMPIEIIAGEPFNIRFDGPADAPVLMLSNSLGTDLGMWEPQIADWSKHFRVLRYDSRGHGLSVATDRTFGIDQLGRDALAILDHFGIETAHWCGVSKGGMVGQWLATHARDRVGRLVFANTAAHMGPPELWDGRIKTVRSQGMEAIVPGTLERWFSPAFRQTDAATVAKVSQMLTTTPAIGYATCCAAIRDMDQREAIRGIANPVLVIIGKVDPATPPAAGHLIAEAIPGSRTVELDAAHLSNLEQPEAFTRAVLAFLTA</sequence>
<dbReference type="PANTHER" id="PTHR43433:SF5">
    <property type="entry name" value="AB HYDROLASE-1 DOMAIN-CONTAINING PROTEIN"/>
    <property type="match status" value="1"/>
</dbReference>
<dbReference type="Proteomes" id="UP000037822">
    <property type="component" value="Unassembled WGS sequence"/>
</dbReference>
<name>A0A0N1EZD6_9HYPH</name>
<dbReference type="InterPro" id="IPR029058">
    <property type="entry name" value="AB_hydrolase_fold"/>
</dbReference>
<dbReference type="InterPro" id="IPR026968">
    <property type="entry name" value="PcaD/CatD"/>
</dbReference>
<organism evidence="2 3">
    <name type="scientific">Bosea vaviloviae</name>
    <dbReference type="NCBI Taxonomy" id="1526658"/>
    <lineage>
        <taxon>Bacteria</taxon>
        <taxon>Pseudomonadati</taxon>
        <taxon>Pseudomonadota</taxon>
        <taxon>Alphaproteobacteria</taxon>
        <taxon>Hyphomicrobiales</taxon>
        <taxon>Boseaceae</taxon>
        <taxon>Bosea</taxon>
    </lineage>
</organism>
<dbReference type="NCBIfam" id="TIGR02427">
    <property type="entry name" value="protocat_pcaD"/>
    <property type="match status" value="1"/>
</dbReference>
<dbReference type="Pfam" id="PF00561">
    <property type="entry name" value="Abhydrolase_1"/>
    <property type="match status" value="1"/>
</dbReference>
<comment type="caution">
    <text evidence="2">The sequence shown here is derived from an EMBL/GenBank/DDBJ whole genome shotgun (WGS) entry which is preliminary data.</text>
</comment>
<dbReference type="GO" id="GO:0047570">
    <property type="term" value="F:3-oxoadipate enol-lactonase activity"/>
    <property type="evidence" value="ECO:0007669"/>
    <property type="project" value="InterPro"/>
</dbReference>
<dbReference type="GO" id="GO:0042952">
    <property type="term" value="P:beta-ketoadipate pathway"/>
    <property type="evidence" value="ECO:0007669"/>
    <property type="project" value="InterPro"/>
</dbReference>